<dbReference type="Proteomes" id="UP000199412">
    <property type="component" value="Unassembled WGS sequence"/>
</dbReference>
<evidence type="ECO:0000313" key="3">
    <source>
        <dbReference type="Proteomes" id="UP000199412"/>
    </source>
</evidence>
<evidence type="ECO:0000313" key="2">
    <source>
        <dbReference type="EMBL" id="SDE98766.1"/>
    </source>
</evidence>
<keyword evidence="1" id="KW-0812">Transmembrane</keyword>
<feature type="transmembrane region" description="Helical" evidence="1">
    <location>
        <begin position="21"/>
        <end position="42"/>
    </location>
</feature>
<keyword evidence="1" id="KW-1133">Transmembrane helix</keyword>
<name>A0A1G7HEK6_9PROT</name>
<dbReference type="RefSeq" id="WP_092787969.1">
    <property type="nucleotide sequence ID" value="NZ_FNAP01000020.1"/>
</dbReference>
<reference evidence="2 3" key="1">
    <citation type="submission" date="2016-10" db="EMBL/GenBank/DDBJ databases">
        <authorList>
            <person name="de Groot N.N."/>
        </authorList>
    </citation>
    <scope>NUCLEOTIDE SEQUENCE [LARGE SCALE GENOMIC DNA]</scope>
    <source>
        <strain evidence="2 3">ATCC 700224</strain>
    </source>
</reference>
<keyword evidence="1" id="KW-0472">Membrane</keyword>
<dbReference type="AlphaFoldDB" id="A0A1G7HEK6"/>
<evidence type="ECO:0000256" key="1">
    <source>
        <dbReference type="SAM" id="Phobius"/>
    </source>
</evidence>
<protein>
    <submittedName>
        <fullName evidence="2">Nitrogen fixation protein FixH</fullName>
    </submittedName>
</protein>
<dbReference type="STRING" id="69960.SAMN05421720_12019"/>
<proteinExistence type="predicted"/>
<keyword evidence="3" id="KW-1185">Reference proteome</keyword>
<dbReference type="Pfam" id="PF05751">
    <property type="entry name" value="FixH"/>
    <property type="match status" value="1"/>
</dbReference>
<organism evidence="2 3">
    <name type="scientific">Rhodospira trueperi</name>
    <dbReference type="NCBI Taxonomy" id="69960"/>
    <lineage>
        <taxon>Bacteria</taxon>
        <taxon>Pseudomonadati</taxon>
        <taxon>Pseudomonadota</taxon>
        <taxon>Alphaproteobacteria</taxon>
        <taxon>Rhodospirillales</taxon>
        <taxon>Rhodospirillaceae</taxon>
        <taxon>Rhodospira</taxon>
    </lineage>
</organism>
<sequence>MSRTPPQAENAHRQRGWWIPYTFVAGFAVVLAANGAMLYFALSSFSGLSTKQAYVEGLAYNDRVAEEEAQAALGWTWDLDLAAVEALEPDGLSRVATLRADGRGAEGGPLDGLSLTATVRRPTEQGLDQTLPLRAVGPGLYETRLTFAKPGQWDVVVSARRGEDVFRLRRRLLVE</sequence>
<dbReference type="EMBL" id="FNAP01000020">
    <property type="protein sequence ID" value="SDE98766.1"/>
    <property type="molecule type" value="Genomic_DNA"/>
</dbReference>
<gene>
    <name evidence="2" type="ORF">SAMN05421720_12019</name>
</gene>
<dbReference type="InterPro" id="IPR008620">
    <property type="entry name" value="FixH"/>
</dbReference>
<dbReference type="OrthoDB" id="1495896at2"/>
<accession>A0A1G7HEK6</accession>